<dbReference type="Gene3D" id="1.25.40.10">
    <property type="entry name" value="Tetratricopeptide repeat domain"/>
    <property type="match status" value="1"/>
</dbReference>
<organism evidence="2 3">
    <name type="scientific">Ramlibacter pallidus</name>
    <dbReference type="NCBI Taxonomy" id="2780087"/>
    <lineage>
        <taxon>Bacteria</taxon>
        <taxon>Pseudomonadati</taxon>
        <taxon>Pseudomonadota</taxon>
        <taxon>Betaproteobacteria</taxon>
        <taxon>Burkholderiales</taxon>
        <taxon>Comamonadaceae</taxon>
        <taxon>Ramlibacter</taxon>
    </lineage>
</organism>
<gene>
    <name evidence="2" type="ORF">IM787_00330</name>
</gene>
<dbReference type="Proteomes" id="UP000806285">
    <property type="component" value="Unassembled WGS sequence"/>
</dbReference>
<evidence type="ECO:0000256" key="1">
    <source>
        <dbReference type="SAM" id="SignalP"/>
    </source>
</evidence>
<accession>A0ABR9RXN7</accession>
<dbReference type="InterPro" id="IPR006597">
    <property type="entry name" value="Sel1-like"/>
</dbReference>
<evidence type="ECO:0000313" key="2">
    <source>
        <dbReference type="EMBL" id="MBE7365999.1"/>
    </source>
</evidence>
<keyword evidence="3" id="KW-1185">Reference proteome</keyword>
<reference evidence="2 3" key="1">
    <citation type="submission" date="2020-10" db="EMBL/GenBank/DDBJ databases">
        <title>Ramlibacter sp. HM2 16S ribosomal RNA gene Genome sequencing and assembly.</title>
        <authorList>
            <person name="Kang M."/>
        </authorList>
    </citation>
    <scope>NUCLEOTIDE SEQUENCE [LARGE SCALE GENOMIC DNA]</scope>
    <source>
        <strain evidence="2 3">HM2</strain>
    </source>
</reference>
<dbReference type="SUPFAM" id="SSF81901">
    <property type="entry name" value="HCP-like"/>
    <property type="match status" value="1"/>
</dbReference>
<dbReference type="Pfam" id="PF08238">
    <property type="entry name" value="Sel1"/>
    <property type="match status" value="1"/>
</dbReference>
<comment type="caution">
    <text evidence="2">The sequence shown here is derived from an EMBL/GenBank/DDBJ whole genome shotgun (WGS) entry which is preliminary data.</text>
</comment>
<keyword evidence="1" id="KW-0732">Signal</keyword>
<dbReference type="SMART" id="SM00671">
    <property type="entry name" value="SEL1"/>
    <property type="match status" value="1"/>
</dbReference>
<name>A0ABR9RXN7_9BURK</name>
<dbReference type="InterPro" id="IPR011990">
    <property type="entry name" value="TPR-like_helical_dom_sf"/>
</dbReference>
<protein>
    <submittedName>
        <fullName evidence="2">SEL1-like repeat protein</fullName>
    </submittedName>
</protein>
<proteinExistence type="predicted"/>
<sequence length="309" mass="34092">MWKSGVTALLAAAVMGPVFAQADEFEQGVGTMWEVLWHQSGTPTRLVRWEQEMKVRIHGVNLSTHKAHTLKALADVAAEAGVKLVDVSDRADAATVANVSVEITPDHMLEENQPCVTFLNFQTETRIDSAAVQMRSRDAWRCAYHEAMHVMGVRGHPAGKTVLSYFPSKVDGLLPLDRVMLRAWYSPKMRGGMTPFEVLPVLADELVASMPDPARAALSRDRFFSRTIEQMQAFADGRGDVPMIVKRSGKSTDEGIRFGRMEMSYFLGIAYLEGTTVPQDSTQAVRWLQRAANLGSRTAQARLGAATAR</sequence>
<evidence type="ECO:0000313" key="3">
    <source>
        <dbReference type="Proteomes" id="UP000806285"/>
    </source>
</evidence>
<dbReference type="EMBL" id="JADDIV010000001">
    <property type="protein sequence ID" value="MBE7365999.1"/>
    <property type="molecule type" value="Genomic_DNA"/>
</dbReference>
<dbReference type="RefSeq" id="WP_193674646.1">
    <property type="nucleotide sequence ID" value="NZ_JADDIV010000001.1"/>
</dbReference>
<feature type="signal peptide" evidence="1">
    <location>
        <begin position="1"/>
        <end position="20"/>
    </location>
</feature>
<feature type="chain" id="PRO_5045911972" evidence="1">
    <location>
        <begin position="21"/>
        <end position="309"/>
    </location>
</feature>